<evidence type="ECO:0000256" key="3">
    <source>
        <dbReference type="ARBA" id="ARBA00022598"/>
    </source>
</evidence>
<evidence type="ECO:0000259" key="11">
    <source>
        <dbReference type="PROSITE" id="PS51483"/>
    </source>
</evidence>
<dbReference type="PANTHER" id="PTHR10947:SF0">
    <property type="entry name" value="PHENYLALANINE--TRNA LIGASE BETA SUBUNIT"/>
    <property type="match status" value="1"/>
</dbReference>
<evidence type="ECO:0000313" key="12">
    <source>
        <dbReference type="EMBL" id="GAA3836841.1"/>
    </source>
</evidence>
<evidence type="ECO:0000256" key="9">
    <source>
        <dbReference type="ARBA" id="ARBA00023146"/>
    </source>
</evidence>
<dbReference type="Gene3D" id="3.30.70.380">
    <property type="entry name" value="Ferrodoxin-fold anticodon-binding domain"/>
    <property type="match status" value="1"/>
</dbReference>
<dbReference type="Gene3D" id="3.30.56.10">
    <property type="match status" value="2"/>
</dbReference>
<feature type="domain" description="B5" evidence="11">
    <location>
        <begin position="286"/>
        <end position="359"/>
    </location>
</feature>
<comment type="cofactor">
    <cofactor evidence="1">
        <name>Mg(2+)</name>
        <dbReference type="ChEBI" id="CHEBI:18420"/>
    </cofactor>
</comment>
<dbReference type="InterPro" id="IPR005147">
    <property type="entry name" value="tRNA_synthase_B5-dom"/>
</dbReference>
<dbReference type="SUPFAM" id="SSF56037">
    <property type="entry name" value="PheT/TilS domain"/>
    <property type="match status" value="1"/>
</dbReference>
<keyword evidence="5" id="KW-0547">Nucleotide-binding</keyword>
<dbReference type="Pfam" id="PF03484">
    <property type="entry name" value="B5"/>
    <property type="match status" value="1"/>
</dbReference>
<dbReference type="InterPro" id="IPR009061">
    <property type="entry name" value="DNA-bd_dom_put_sf"/>
</dbReference>
<dbReference type="PROSITE" id="PS51483">
    <property type="entry name" value="B5"/>
    <property type="match status" value="1"/>
</dbReference>
<keyword evidence="8" id="KW-0648">Protein biosynthesis</keyword>
<keyword evidence="13" id="KW-1185">Reference proteome</keyword>
<evidence type="ECO:0000256" key="8">
    <source>
        <dbReference type="ARBA" id="ARBA00022917"/>
    </source>
</evidence>
<dbReference type="InterPro" id="IPR020825">
    <property type="entry name" value="Phe-tRNA_synthase-like_B3/B4"/>
</dbReference>
<evidence type="ECO:0000313" key="13">
    <source>
        <dbReference type="Proteomes" id="UP001500888"/>
    </source>
</evidence>
<evidence type="ECO:0000256" key="5">
    <source>
        <dbReference type="ARBA" id="ARBA00022741"/>
    </source>
</evidence>
<comment type="caution">
    <text evidence="12">The sequence shown here is derived from an EMBL/GenBank/DDBJ whole genome shotgun (WGS) entry which is preliminary data.</text>
</comment>
<proteinExistence type="predicted"/>
<dbReference type="SUPFAM" id="SSF46955">
    <property type="entry name" value="Putative DNA-binding domain"/>
    <property type="match status" value="2"/>
</dbReference>
<evidence type="ECO:0000256" key="6">
    <source>
        <dbReference type="ARBA" id="ARBA00022840"/>
    </source>
</evidence>
<evidence type="ECO:0000256" key="4">
    <source>
        <dbReference type="ARBA" id="ARBA00022723"/>
    </source>
</evidence>
<dbReference type="SMART" id="SM00873">
    <property type="entry name" value="B3_4"/>
    <property type="match status" value="1"/>
</dbReference>
<dbReference type="Gene3D" id="3.50.40.10">
    <property type="entry name" value="Phenylalanyl-trna Synthetase, Chain B, domain 3"/>
    <property type="match status" value="1"/>
</dbReference>
<name>A0ABP7J7Q5_9ACTN</name>
<dbReference type="SMART" id="SM00896">
    <property type="entry name" value="FDX-ACB"/>
    <property type="match status" value="1"/>
</dbReference>
<dbReference type="RefSeq" id="WP_344950163.1">
    <property type="nucleotide sequence ID" value="NZ_BAAAZR010000039.1"/>
</dbReference>
<dbReference type="PANTHER" id="PTHR10947">
    <property type="entry name" value="PHENYLALANYL-TRNA SYNTHETASE BETA CHAIN AND LEUCINE-RICH REPEAT-CONTAINING PROTEIN 47"/>
    <property type="match status" value="1"/>
</dbReference>
<dbReference type="Pfam" id="PF03483">
    <property type="entry name" value="B3_4"/>
    <property type="match status" value="1"/>
</dbReference>
<gene>
    <name evidence="12" type="primary">pheT_2</name>
    <name evidence="12" type="ORF">GCM10022226_68480</name>
</gene>
<keyword evidence="7" id="KW-0460">Magnesium</keyword>
<dbReference type="InterPro" id="IPR005146">
    <property type="entry name" value="B3/B4_tRNA-bd"/>
</dbReference>
<evidence type="ECO:0000256" key="2">
    <source>
        <dbReference type="ARBA" id="ARBA00012814"/>
    </source>
</evidence>
<keyword evidence="6" id="KW-0067">ATP-binding</keyword>
<dbReference type="SMART" id="SM00874">
    <property type="entry name" value="B5"/>
    <property type="match status" value="1"/>
</dbReference>
<evidence type="ECO:0000256" key="7">
    <source>
        <dbReference type="ARBA" id="ARBA00022842"/>
    </source>
</evidence>
<evidence type="ECO:0000256" key="1">
    <source>
        <dbReference type="ARBA" id="ARBA00001946"/>
    </source>
</evidence>
<dbReference type="Gene3D" id="3.30.930.10">
    <property type="entry name" value="Bira Bifunctional Protein, Domain 2"/>
    <property type="match status" value="1"/>
</dbReference>
<dbReference type="InterPro" id="IPR041616">
    <property type="entry name" value="PheRS_beta_core"/>
</dbReference>
<dbReference type="PROSITE" id="PS51447">
    <property type="entry name" value="FDX_ACB"/>
    <property type="match status" value="1"/>
</dbReference>
<dbReference type="Proteomes" id="UP001500888">
    <property type="component" value="Unassembled WGS sequence"/>
</dbReference>
<accession>A0ABP7J7Q5</accession>
<dbReference type="EC" id="6.1.1.20" evidence="2"/>
<dbReference type="SUPFAM" id="SSF55681">
    <property type="entry name" value="Class II aaRS and biotin synthetases"/>
    <property type="match status" value="1"/>
</dbReference>
<keyword evidence="9" id="KW-0030">Aminoacyl-tRNA synthetase</keyword>
<dbReference type="SUPFAM" id="SSF54991">
    <property type="entry name" value="Anticodon-binding domain of PheRS"/>
    <property type="match status" value="1"/>
</dbReference>
<dbReference type="InterPro" id="IPR045864">
    <property type="entry name" value="aa-tRNA-synth_II/BPL/LPL"/>
</dbReference>
<evidence type="ECO:0000259" key="10">
    <source>
        <dbReference type="PROSITE" id="PS51447"/>
    </source>
</evidence>
<dbReference type="InterPro" id="IPR005121">
    <property type="entry name" value="Fdx_antiC-bd"/>
</dbReference>
<dbReference type="Pfam" id="PF17759">
    <property type="entry name" value="tRNA_synthFbeta"/>
    <property type="match status" value="1"/>
</dbReference>
<dbReference type="GO" id="GO:0016874">
    <property type="term" value="F:ligase activity"/>
    <property type="evidence" value="ECO:0007669"/>
    <property type="project" value="UniProtKB-KW"/>
</dbReference>
<organism evidence="12 13">
    <name type="scientific">Sphaerisporangium flaviroseum</name>
    <dbReference type="NCBI Taxonomy" id="509199"/>
    <lineage>
        <taxon>Bacteria</taxon>
        <taxon>Bacillati</taxon>
        <taxon>Actinomycetota</taxon>
        <taxon>Actinomycetes</taxon>
        <taxon>Streptosporangiales</taxon>
        <taxon>Streptosporangiaceae</taxon>
        <taxon>Sphaerisporangium</taxon>
    </lineage>
</organism>
<dbReference type="InterPro" id="IPR036690">
    <property type="entry name" value="Fdx_antiC-bd_sf"/>
</dbReference>
<keyword evidence="3 12" id="KW-0436">Ligase</keyword>
<reference evidence="13" key="1">
    <citation type="journal article" date="2019" name="Int. J. Syst. Evol. Microbiol.">
        <title>The Global Catalogue of Microorganisms (GCM) 10K type strain sequencing project: providing services to taxonomists for standard genome sequencing and annotation.</title>
        <authorList>
            <consortium name="The Broad Institute Genomics Platform"/>
            <consortium name="The Broad Institute Genome Sequencing Center for Infectious Disease"/>
            <person name="Wu L."/>
            <person name="Ma J."/>
        </authorList>
    </citation>
    <scope>NUCLEOTIDE SEQUENCE [LARGE SCALE GENOMIC DNA]</scope>
    <source>
        <strain evidence="13">JCM 16908</strain>
    </source>
</reference>
<sequence length="689" mass="74798">MRISLTGLRSFLPHLPEDVVRVRDALDESGLEVKTIEPVDEDTWVTLEFLANRGDHRSYLGVAMELAARLGHSPVLPPVSELEVGAGDVHVSVESQACLAYSLTPLTVLDGTAALPHEVSRRLMAGGLLTGSVLVDAANAASLEFGQPTHVFDADRVSGRVRVRASRAGERAHLLGEPKARSLPAGLPVVADQEKVLAVAGVLGCEESRVREGTRRMLLESATYDPVAIRQAAAALGVSSFASQRYERGGDPTAVLLGAGRVVHLLEEAKAAKRDGVTRAPVRWSSPAPRISLDLQDCRDLLGVRLTLAEVADRLAQYGFRHDGEGTFAVPGARIWDVREAEDLYEELARHIGFDSLPAQPLPTGSGALLTAKEELVQAIGDTLVGLGFYETFTEGFYGRDMLRLLSPAESHALTGHVRILNAEERRYSMLKNNCLAQAVAAVGSNLRFKQEDVRLFEVTRVFEPNAMAGNGLCSEREVVWAMALGDLDPGRWSGEAGKIDVFFVRGAVEELAVRCQAVVAFRALPEAHPLAAFLHPYRSAEILIEGRHAGLLGEVHPDVRQRGGLGGHRPCYLELDLAAWELGKEPLRSAPFHEDPPVERMLDFVMPRAVLSEEVAAVMRAVAPPWSRGIRVGDVFVPREAAPGERSVTYVITFDSEPARLSDEINAQLATFIDAVTERYGAQGVRLR</sequence>
<dbReference type="InterPro" id="IPR045060">
    <property type="entry name" value="Phe-tRNA-ligase_IIc_bsu"/>
</dbReference>
<feature type="domain" description="FDX-ACB" evidence="10">
    <location>
        <begin position="594"/>
        <end position="689"/>
    </location>
</feature>
<protein>
    <recommendedName>
        <fullName evidence="2">phenylalanine--tRNA ligase</fullName>
        <ecNumber evidence="2">6.1.1.20</ecNumber>
    </recommendedName>
</protein>
<dbReference type="EMBL" id="BAAAZR010000039">
    <property type="protein sequence ID" value="GAA3836841.1"/>
    <property type="molecule type" value="Genomic_DNA"/>
</dbReference>
<keyword evidence="4" id="KW-0479">Metal-binding</keyword>